<dbReference type="GO" id="GO:0004180">
    <property type="term" value="F:carboxypeptidase activity"/>
    <property type="evidence" value="ECO:0007669"/>
    <property type="project" value="UniProtKB-KW"/>
</dbReference>
<evidence type="ECO:0000313" key="2">
    <source>
        <dbReference type="EMBL" id="QLG48537.1"/>
    </source>
</evidence>
<gene>
    <name evidence="2" type="ORF">HYG82_06595</name>
</gene>
<dbReference type="SUPFAM" id="SSF49478">
    <property type="entry name" value="Cna protein B-type domain"/>
    <property type="match status" value="1"/>
</dbReference>
<dbReference type="InterPro" id="IPR008964">
    <property type="entry name" value="Invasin/intimin_cell_adhesion"/>
</dbReference>
<feature type="region of interest" description="Disordered" evidence="1">
    <location>
        <begin position="355"/>
        <end position="387"/>
    </location>
</feature>
<organism evidence="2 3">
    <name type="scientific">Natrinema halophilum</name>
    <dbReference type="NCBI Taxonomy" id="1699371"/>
    <lineage>
        <taxon>Archaea</taxon>
        <taxon>Methanobacteriati</taxon>
        <taxon>Methanobacteriota</taxon>
        <taxon>Stenosarchaea group</taxon>
        <taxon>Halobacteria</taxon>
        <taxon>Halobacteriales</taxon>
        <taxon>Natrialbaceae</taxon>
        <taxon>Natrinema</taxon>
    </lineage>
</organism>
<name>A0A7D5KQN9_9EURY</name>
<dbReference type="RefSeq" id="WP_179260276.1">
    <property type="nucleotide sequence ID" value="NZ_CP058601.1"/>
</dbReference>
<dbReference type="Pfam" id="PF13620">
    <property type="entry name" value="CarboxypepD_reg"/>
    <property type="match status" value="1"/>
</dbReference>
<keyword evidence="2" id="KW-0645">Protease</keyword>
<keyword evidence="3" id="KW-1185">Reference proteome</keyword>
<feature type="compositionally biased region" description="Acidic residues" evidence="1">
    <location>
        <begin position="358"/>
        <end position="369"/>
    </location>
</feature>
<dbReference type="OrthoDB" id="205784at2157"/>
<dbReference type="KEGG" id="haly:HYG82_06595"/>
<reference evidence="2 3" key="1">
    <citation type="submission" date="2020-07" db="EMBL/GenBank/DDBJ databases">
        <authorList>
            <person name="Cui H."/>
        </authorList>
    </citation>
    <scope>NUCLEOTIDE SEQUENCE [LARGE SCALE GENOMIC DNA]</scope>
    <source>
        <strain evidence="2 3">YPL8</strain>
    </source>
</reference>
<dbReference type="EMBL" id="CP058601">
    <property type="protein sequence ID" value="QLG48537.1"/>
    <property type="molecule type" value="Genomic_DNA"/>
</dbReference>
<protein>
    <submittedName>
        <fullName evidence="2">Carboxypeptidase regulatory-like domain-containing protein</fullName>
    </submittedName>
</protein>
<dbReference type="GeneID" id="56032944"/>
<keyword evidence="2" id="KW-0121">Carboxypeptidase</keyword>
<sequence length="411" mass="43017">MNRLVLLVAVGLCLAALVGVGAAQSNEEKTVTVHVVDDVGNDVGGASVTASWEGGERTGQTASNGQTLIDVPTDASVSIAVDHDDYVQNNPVQIGTVTDHTTETVTVCPPTDGEIAVTENGNPIETATVTLTKRGDDRAAAEGTTDANGIFATTDLETGDYDVTVRKPGYYEETTTVDLNAVNGTTVEVESGMAEVTFTVSDGHLEQPLEVDVTVLNDGERDSTVSTNENGQRSIDLAVNTEYTVRIDGEGYGEHERKLTVGETDTNRRYQIERSPSLTLEAANERIILGETVGVTVTDEYGEPVDEVAVRIGGSKVATTDADGSATVPIETAGSLEVTAAIDGTVSNAVVVEGIDPNADEDEDEDDDTARENTDNSSETLTSDDSVPGFGAPAALVIVALLVGKLAFHQR</sequence>
<feature type="compositionally biased region" description="Polar residues" evidence="1">
    <location>
        <begin position="375"/>
        <end position="385"/>
    </location>
</feature>
<dbReference type="SUPFAM" id="SSF49373">
    <property type="entry name" value="Invasin/intimin cell-adhesion fragments"/>
    <property type="match status" value="1"/>
</dbReference>
<dbReference type="Proteomes" id="UP000509241">
    <property type="component" value="Chromosome"/>
</dbReference>
<accession>A0A7D5KQN9</accession>
<dbReference type="Gene3D" id="2.60.40.1120">
    <property type="entry name" value="Carboxypeptidase-like, regulatory domain"/>
    <property type="match status" value="1"/>
</dbReference>
<proteinExistence type="predicted"/>
<dbReference type="AlphaFoldDB" id="A0A7D5KQN9"/>
<evidence type="ECO:0000313" key="3">
    <source>
        <dbReference type="Proteomes" id="UP000509241"/>
    </source>
</evidence>
<evidence type="ECO:0000256" key="1">
    <source>
        <dbReference type="SAM" id="MobiDB-lite"/>
    </source>
</evidence>
<keyword evidence="2" id="KW-0378">Hydrolase</keyword>